<dbReference type="Gene3D" id="1.20.1640.10">
    <property type="entry name" value="Multidrug efflux transporter AcrB transmembrane domain"/>
    <property type="match status" value="1"/>
</dbReference>
<organism evidence="3 4">
    <name type="scientific">Bacillus cereus</name>
    <dbReference type="NCBI Taxonomy" id="1396"/>
    <lineage>
        <taxon>Bacteria</taxon>
        <taxon>Bacillati</taxon>
        <taxon>Bacillota</taxon>
        <taxon>Bacilli</taxon>
        <taxon>Bacillales</taxon>
        <taxon>Bacillaceae</taxon>
        <taxon>Bacillus</taxon>
        <taxon>Bacillus cereus group</taxon>
    </lineage>
</organism>
<dbReference type="RefSeq" id="WP_139362451.1">
    <property type="nucleotide sequence ID" value="NZ_MUAU01000046.1"/>
</dbReference>
<keyword evidence="2" id="KW-0812">Transmembrane</keyword>
<dbReference type="GO" id="GO:0042910">
    <property type="term" value="F:xenobiotic transmembrane transporter activity"/>
    <property type="evidence" value="ECO:0007669"/>
    <property type="project" value="TreeGrafter"/>
</dbReference>
<dbReference type="GO" id="GO:0005886">
    <property type="term" value="C:plasma membrane"/>
    <property type="evidence" value="ECO:0007669"/>
    <property type="project" value="TreeGrafter"/>
</dbReference>
<dbReference type="InterPro" id="IPR027463">
    <property type="entry name" value="AcrB_DN_DC_subdom"/>
</dbReference>
<evidence type="ECO:0000313" key="4">
    <source>
        <dbReference type="Proteomes" id="UP000190641"/>
    </source>
</evidence>
<feature type="region of interest" description="Disordered" evidence="1">
    <location>
        <begin position="247"/>
        <end position="286"/>
    </location>
</feature>
<feature type="non-terminal residue" evidence="3">
    <location>
        <position position="286"/>
    </location>
</feature>
<dbReference type="SUPFAM" id="SSF82714">
    <property type="entry name" value="Multidrug efflux transporter AcrB TolC docking domain, DN and DC subdomains"/>
    <property type="match status" value="1"/>
</dbReference>
<dbReference type="Gene3D" id="3.30.2090.10">
    <property type="entry name" value="Multidrug efflux transporter AcrB TolC docking domain, DN and DC subdomains"/>
    <property type="match status" value="1"/>
</dbReference>
<evidence type="ECO:0000256" key="2">
    <source>
        <dbReference type="SAM" id="Phobius"/>
    </source>
</evidence>
<dbReference type="PANTHER" id="PTHR32063">
    <property type="match status" value="1"/>
</dbReference>
<protein>
    <submittedName>
        <fullName evidence="3">Swarming motility protein SwrC</fullName>
    </submittedName>
</protein>
<gene>
    <name evidence="3" type="ORF">BLX06_15460</name>
</gene>
<feature type="compositionally biased region" description="Low complexity" evidence="1">
    <location>
        <begin position="252"/>
        <end position="264"/>
    </location>
</feature>
<dbReference type="InterPro" id="IPR001036">
    <property type="entry name" value="Acrflvin-R"/>
</dbReference>
<reference evidence="3 4" key="1">
    <citation type="submission" date="2017-01" db="EMBL/GenBank/DDBJ databases">
        <title>Bacillus cereus isolates.</title>
        <authorList>
            <person name="Beno S.M."/>
        </authorList>
    </citation>
    <scope>NUCLEOTIDE SEQUENCE [LARGE SCALE GENOMIC DNA]</scope>
    <source>
        <strain evidence="3 4">FSL K6-1030</strain>
    </source>
</reference>
<sequence length="286" mass="30608">MNTIINFSLKNKFAIWLLTIIVTIAGIYSGLNMKLETIPDITTPIVTVTTVYPGATPEEVADKVSKPMEEQLQNLSGVNVVSSSSFQNASSIQVEYDFDKNMEKAETEIKEALTNVKLPEGVKDPKVSRVNFNAFPVISLSVASKNESLATLTENVEKNVVPGLKGLDGVASVQIAGQQVDEVQLVFKKDKMKELGLSEDTVKNVIKGSDVSLPLGLYTFKDTEKSVVVDGNITTIKALKELKIPAIPSSPNGQGSQNAGAGAQTPQMNPAAMNGIPTVTLDEIAD</sequence>
<evidence type="ECO:0000256" key="1">
    <source>
        <dbReference type="SAM" id="MobiDB-lite"/>
    </source>
</evidence>
<dbReference type="PRINTS" id="PR00702">
    <property type="entry name" value="ACRIFLAVINRP"/>
</dbReference>
<keyword evidence="2" id="KW-0472">Membrane</keyword>
<dbReference type="AlphaFoldDB" id="A0A9X6BF35"/>
<dbReference type="Gene3D" id="3.30.70.1430">
    <property type="entry name" value="Multidrug efflux transporter AcrB pore domain"/>
    <property type="match status" value="1"/>
</dbReference>
<accession>A0A9X6BF35</accession>
<dbReference type="Proteomes" id="UP000190641">
    <property type="component" value="Unassembled WGS sequence"/>
</dbReference>
<proteinExistence type="predicted"/>
<dbReference type="EMBL" id="MUAU01000046">
    <property type="protein sequence ID" value="OOR74138.1"/>
    <property type="molecule type" value="Genomic_DNA"/>
</dbReference>
<evidence type="ECO:0000313" key="3">
    <source>
        <dbReference type="EMBL" id="OOR74138.1"/>
    </source>
</evidence>
<dbReference type="PANTHER" id="PTHR32063:SF0">
    <property type="entry name" value="SWARMING MOTILITY PROTEIN SWRC"/>
    <property type="match status" value="1"/>
</dbReference>
<dbReference type="Gene3D" id="3.30.70.1320">
    <property type="entry name" value="Multidrug efflux transporter AcrB pore domain like"/>
    <property type="match status" value="1"/>
</dbReference>
<dbReference type="Pfam" id="PF00873">
    <property type="entry name" value="ACR_tran"/>
    <property type="match status" value="1"/>
</dbReference>
<comment type="caution">
    <text evidence="3">The sequence shown here is derived from an EMBL/GenBank/DDBJ whole genome shotgun (WGS) entry which is preliminary data.</text>
</comment>
<dbReference type="SUPFAM" id="SSF82693">
    <property type="entry name" value="Multidrug efflux transporter AcrB pore domain, PN1, PN2, PC1 and PC2 subdomains"/>
    <property type="match status" value="2"/>
</dbReference>
<keyword evidence="2" id="KW-1133">Transmembrane helix</keyword>
<feature type="transmembrane region" description="Helical" evidence="2">
    <location>
        <begin position="13"/>
        <end position="31"/>
    </location>
</feature>
<name>A0A9X6BF35_BACCE</name>